<dbReference type="PANTHER" id="PTHR30461">
    <property type="entry name" value="DNA-INVERTASE FROM LAMBDOID PROPHAGE"/>
    <property type="match status" value="1"/>
</dbReference>
<dbReference type="CDD" id="cd03768">
    <property type="entry name" value="SR_ResInv"/>
    <property type="match status" value="1"/>
</dbReference>
<evidence type="ECO:0000313" key="4">
    <source>
        <dbReference type="Proteomes" id="UP000051291"/>
    </source>
</evidence>
<dbReference type="InterPro" id="IPR006119">
    <property type="entry name" value="Resolv_N"/>
</dbReference>
<keyword evidence="4" id="KW-1185">Reference proteome</keyword>
<accession>A0A0R1ZF43</accession>
<dbReference type="InterPro" id="IPR036162">
    <property type="entry name" value="Resolvase-like_N_sf"/>
</dbReference>
<dbReference type="GO" id="GO:0000150">
    <property type="term" value="F:DNA strand exchange activity"/>
    <property type="evidence" value="ECO:0007669"/>
    <property type="project" value="InterPro"/>
</dbReference>
<dbReference type="Pfam" id="PF02796">
    <property type="entry name" value="HTH_7"/>
    <property type="match status" value="1"/>
</dbReference>
<dbReference type="SUPFAM" id="SSF53041">
    <property type="entry name" value="Resolvase-like"/>
    <property type="match status" value="1"/>
</dbReference>
<comment type="similarity">
    <text evidence="1">Belongs to the site-specific recombinase resolvase family.</text>
</comment>
<reference evidence="3 4" key="1">
    <citation type="journal article" date="2015" name="Genome Announc.">
        <title>Expanding the biotechnology potential of lactobacilli through comparative genomics of 213 strains and associated genera.</title>
        <authorList>
            <person name="Sun Z."/>
            <person name="Harris H.M."/>
            <person name="McCann A."/>
            <person name="Guo C."/>
            <person name="Argimon S."/>
            <person name="Zhang W."/>
            <person name="Yang X."/>
            <person name="Jeffery I.B."/>
            <person name="Cooney J.C."/>
            <person name="Kagawa T.F."/>
            <person name="Liu W."/>
            <person name="Song Y."/>
            <person name="Salvetti E."/>
            <person name="Wrobel A."/>
            <person name="Rasinkangas P."/>
            <person name="Parkhill J."/>
            <person name="Rea M.C."/>
            <person name="O'Sullivan O."/>
            <person name="Ritari J."/>
            <person name="Douillard F.P."/>
            <person name="Paul Ross R."/>
            <person name="Yang R."/>
            <person name="Briner A.E."/>
            <person name="Felis G.E."/>
            <person name="de Vos W.M."/>
            <person name="Barrangou R."/>
            <person name="Klaenhammer T.R."/>
            <person name="Caufield P.W."/>
            <person name="Cui Y."/>
            <person name="Zhang H."/>
            <person name="O'Toole P.W."/>
        </authorList>
    </citation>
    <scope>NUCLEOTIDE SEQUENCE [LARGE SCALE GENOMIC DNA]</scope>
    <source>
        <strain evidence="3 4">DSM 20653</strain>
    </source>
</reference>
<dbReference type="InterPro" id="IPR050639">
    <property type="entry name" value="SSR_resolvase"/>
</dbReference>
<dbReference type="RefSeq" id="WP_057906804.1">
    <property type="nucleotide sequence ID" value="NZ_AYYZ01000029.1"/>
</dbReference>
<dbReference type="PROSITE" id="PS51736">
    <property type="entry name" value="RECOMBINASES_3"/>
    <property type="match status" value="1"/>
</dbReference>
<dbReference type="EMBL" id="AYYZ01000029">
    <property type="protein sequence ID" value="KRM51748.1"/>
    <property type="molecule type" value="Genomic_DNA"/>
</dbReference>
<proteinExistence type="inferred from homology"/>
<dbReference type="PATRIC" id="fig|1423820.4.peg.962"/>
<gene>
    <name evidence="3" type="ORF">FC64_GL000938</name>
</gene>
<organism evidence="3 4">
    <name type="scientific">Ligilactobacillus araffinosus DSM 20653</name>
    <dbReference type="NCBI Taxonomy" id="1423820"/>
    <lineage>
        <taxon>Bacteria</taxon>
        <taxon>Bacillati</taxon>
        <taxon>Bacillota</taxon>
        <taxon>Bacilli</taxon>
        <taxon>Lactobacillales</taxon>
        <taxon>Lactobacillaceae</taxon>
        <taxon>Ligilactobacillus</taxon>
    </lineage>
</organism>
<dbReference type="Pfam" id="PF00239">
    <property type="entry name" value="Resolvase"/>
    <property type="match status" value="1"/>
</dbReference>
<dbReference type="GO" id="GO:0003677">
    <property type="term" value="F:DNA binding"/>
    <property type="evidence" value="ECO:0007669"/>
    <property type="project" value="InterPro"/>
</dbReference>
<dbReference type="Gene3D" id="1.10.10.60">
    <property type="entry name" value="Homeodomain-like"/>
    <property type="match status" value="1"/>
</dbReference>
<dbReference type="InterPro" id="IPR006120">
    <property type="entry name" value="Resolvase_HTH_dom"/>
</dbReference>
<dbReference type="AlphaFoldDB" id="A0A0R1ZF43"/>
<comment type="caution">
    <text evidence="3">The sequence shown here is derived from an EMBL/GenBank/DDBJ whole genome shotgun (WGS) entry which is preliminary data.</text>
</comment>
<protein>
    <submittedName>
        <fullName evidence="3">Transposase</fullName>
    </submittedName>
</protein>
<dbReference type="PANTHER" id="PTHR30461:SF26">
    <property type="entry name" value="RESOLVASE HOMOLOG YNEB"/>
    <property type="match status" value="1"/>
</dbReference>
<evidence type="ECO:0000313" key="3">
    <source>
        <dbReference type="EMBL" id="KRM51748.1"/>
    </source>
</evidence>
<evidence type="ECO:0000259" key="2">
    <source>
        <dbReference type="PROSITE" id="PS51736"/>
    </source>
</evidence>
<sequence>MKIGYAHVSTTDQNLDRQLEQLQKADCKKIFQEKISGKNTNRPQLQAMLDFIREDDEVVVISMDRLGRNSRDISNIIEQIKQKGATINILDLPSFEGIKDRNLKNLLTNLVLEIQKYTAEQERKTILERQKQGIKLAKERGVYKGGVVQYSKDSKDPKRRLIYNTVVELLKRKANGEPITIKQIADQVGITRNTVYRIKNEIENKASKNIKQ</sequence>
<dbReference type="Proteomes" id="UP000051291">
    <property type="component" value="Unassembled WGS sequence"/>
</dbReference>
<dbReference type="SMART" id="SM00857">
    <property type="entry name" value="Resolvase"/>
    <property type="match status" value="1"/>
</dbReference>
<name>A0A0R1ZF43_9LACO</name>
<feature type="domain" description="Resolvase/invertase-type recombinase catalytic" evidence="2">
    <location>
        <begin position="1"/>
        <end position="141"/>
    </location>
</feature>
<evidence type="ECO:0000256" key="1">
    <source>
        <dbReference type="ARBA" id="ARBA00009913"/>
    </source>
</evidence>
<dbReference type="Gene3D" id="3.40.50.1390">
    <property type="entry name" value="Resolvase, N-terminal catalytic domain"/>
    <property type="match status" value="1"/>
</dbReference>